<evidence type="ECO:0000313" key="6">
    <source>
        <dbReference type="Proteomes" id="UP000034228"/>
    </source>
</evidence>
<dbReference type="PANTHER" id="PTHR30546:SF23">
    <property type="entry name" value="FLAVOPROTEIN-LIKE PROTEIN YCP4-RELATED"/>
    <property type="match status" value="1"/>
</dbReference>
<dbReference type="Proteomes" id="UP000034228">
    <property type="component" value="Unassembled WGS sequence"/>
</dbReference>
<comment type="caution">
    <text evidence="5">The sequence shown here is derived from an EMBL/GenBank/DDBJ whole genome shotgun (WGS) entry which is preliminary data.</text>
</comment>
<dbReference type="InterPro" id="IPR008254">
    <property type="entry name" value="Flavodoxin/NO_synth"/>
</dbReference>
<dbReference type="RefSeq" id="WP_046558643.1">
    <property type="nucleotide sequence ID" value="NZ_LAHO01000016.1"/>
</dbReference>
<proteinExistence type="predicted"/>
<dbReference type="SUPFAM" id="SSF52218">
    <property type="entry name" value="Flavoproteins"/>
    <property type="match status" value="1"/>
</dbReference>
<dbReference type="AlphaFoldDB" id="A0A0M2V496"/>
<gene>
    <name evidence="5" type="ORF">WG68_15535</name>
</gene>
<name>A0A0M2V496_9GAMM</name>
<dbReference type="OrthoDB" id="9801479at2"/>
<sequence>MVTVAVVFHSASGTTKQLAQAVAAGAASIQGVAVVTAAIYGADIVEGRFINSALLAKLQEADAIIFGSPTFMGCVSAQFKAFADATGELWAEKAWTDKIAAGFTIGSSVSGDQLNTIQYLQVFANQHGMLWTSLDIPGNCDPENRNRLGAQSGLIAHAKDGRLNEIDLITANYLGQRVARVTKKFAA</sequence>
<dbReference type="InterPro" id="IPR005025">
    <property type="entry name" value="FMN_Rdtase-like_dom"/>
</dbReference>
<keyword evidence="2" id="KW-0285">Flavoprotein</keyword>
<dbReference type="STRING" id="336831.WG68_15535"/>
<dbReference type="Gene3D" id="3.40.50.360">
    <property type="match status" value="1"/>
</dbReference>
<accession>A0A0M2V496</accession>
<dbReference type="EMBL" id="LAHO01000016">
    <property type="protein sequence ID" value="KKO44465.1"/>
    <property type="molecule type" value="Genomic_DNA"/>
</dbReference>
<dbReference type="InterPro" id="IPR001226">
    <property type="entry name" value="Flavodoxin_CS"/>
</dbReference>
<evidence type="ECO:0000256" key="3">
    <source>
        <dbReference type="ARBA" id="ARBA00022643"/>
    </source>
</evidence>
<dbReference type="Pfam" id="PF03358">
    <property type="entry name" value="FMN_red"/>
    <property type="match status" value="1"/>
</dbReference>
<feature type="domain" description="Flavodoxin-like" evidence="4">
    <location>
        <begin position="4"/>
        <end position="174"/>
    </location>
</feature>
<dbReference type="GO" id="GO:0016020">
    <property type="term" value="C:membrane"/>
    <property type="evidence" value="ECO:0007669"/>
    <property type="project" value="TreeGrafter"/>
</dbReference>
<dbReference type="GO" id="GO:0009055">
    <property type="term" value="F:electron transfer activity"/>
    <property type="evidence" value="ECO:0007669"/>
    <property type="project" value="InterPro"/>
</dbReference>
<protein>
    <submittedName>
        <fullName evidence="5">Flavodoxin</fullName>
    </submittedName>
</protein>
<dbReference type="GO" id="GO:0003955">
    <property type="term" value="F:NAD(P)H dehydrogenase (quinone) activity"/>
    <property type="evidence" value="ECO:0007669"/>
    <property type="project" value="TreeGrafter"/>
</dbReference>
<reference evidence="5 6" key="1">
    <citation type="submission" date="2015-03" db="EMBL/GenBank/DDBJ databases">
        <title>Draft genome sequences of two protease-producing strains of Arsukibacterium isolated from two cold and alkaline environments.</title>
        <authorList>
            <person name="Lylloff J.E."/>
            <person name="Skov L.B."/>
            <person name="Jepsen M."/>
            <person name="Hallin P.F."/>
            <person name="Sorensen S.J."/>
            <person name="Stougaard P."/>
            <person name="Glaring M.A."/>
        </authorList>
    </citation>
    <scope>NUCLEOTIDE SEQUENCE [LARGE SCALE GENOMIC DNA]</scope>
    <source>
        <strain evidence="5 6">GCM72</strain>
    </source>
</reference>
<dbReference type="PROSITE" id="PS00201">
    <property type="entry name" value="FLAVODOXIN"/>
    <property type="match status" value="1"/>
</dbReference>
<comment type="cofactor">
    <cofactor evidence="1">
        <name>FMN</name>
        <dbReference type="ChEBI" id="CHEBI:58210"/>
    </cofactor>
</comment>
<organism evidence="5 6">
    <name type="scientific">Arsukibacterium ikkense</name>
    <dbReference type="NCBI Taxonomy" id="336831"/>
    <lineage>
        <taxon>Bacteria</taxon>
        <taxon>Pseudomonadati</taxon>
        <taxon>Pseudomonadota</taxon>
        <taxon>Gammaproteobacteria</taxon>
        <taxon>Chromatiales</taxon>
        <taxon>Chromatiaceae</taxon>
        <taxon>Arsukibacterium</taxon>
    </lineage>
</organism>
<keyword evidence="3" id="KW-0288">FMN</keyword>
<evidence type="ECO:0000313" key="5">
    <source>
        <dbReference type="EMBL" id="KKO44465.1"/>
    </source>
</evidence>
<evidence type="ECO:0000256" key="2">
    <source>
        <dbReference type="ARBA" id="ARBA00022630"/>
    </source>
</evidence>
<dbReference type="PANTHER" id="PTHR30546">
    <property type="entry name" value="FLAVODOXIN-RELATED PROTEIN WRBA-RELATED"/>
    <property type="match status" value="1"/>
</dbReference>
<dbReference type="InterPro" id="IPR029039">
    <property type="entry name" value="Flavoprotein-like_sf"/>
</dbReference>
<dbReference type="PATRIC" id="fig|336831.14.peg.71"/>
<keyword evidence="6" id="KW-1185">Reference proteome</keyword>
<dbReference type="PROSITE" id="PS50902">
    <property type="entry name" value="FLAVODOXIN_LIKE"/>
    <property type="match status" value="1"/>
</dbReference>
<evidence type="ECO:0000259" key="4">
    <source>
        <dbReference type="PROSITE" id="PS50902"/>
    </source>
</evidence>
<dbReference type="GO" id="GO:0010181">
    <property type="term" value="F:FMN binding"/>
    <property type="evidence" value="ECO:0007669"/>
    <property type="project" value="InterPro"/>
</dbReference>
<evidence type="ECO:0000256" key="1">
    <source>
        <dbReference type="ARBA" id="ARBA00001917"/>
    </source>
</evidence>